<name>Q9P140_HUMAN</name>
<feature type="transmembrane region" description="Helical" evidence="1">
    <location>
        <begin position="52"/>
        <end position="73"/>
    </location>
</feature>
<reference evidence="3" key="1">
    <citation type="submission" date="1999-01" db="EMBL/GenBank/DDBJ databases">
        <title>Functional prediction of the coding sequences of 79 new genes deduced by analysis of cDNA clones from human fetal liver.</title>
        <authorList>
            <person name="Zhang C."/>
            <person name="Yu Y."/>
            <person name="Zhang S."/>
            <person name="Wei H."/>
            <person name="Zhang Y."/>
            <person name="Zhou G."/>
            <person name="Bi J."/>
            <person name="Liu M."/>
            <person name="He F."/>
        </authorList>
    </citation>
    <scope>NUCLEOTIDE SEQUENCE</scope>
    <source>
        <tissue evidence="3">Liver</tissue>
    </source>
</reference>
<evidence type="ECO:0000256" key="1">
    <source>
        <dbReference type="SAM" id="Phobius"/>
    </source>
</evidence>
<evidence type="ECO:0000256" key="2">
    <source>
        <dbReference type="SAM" id="SignalP"/>
    </source>
</evidence>
<organism evidence="3">
    <name type="scientific">Homo sapiens</name>
    <name type="common">Human</name>
    <dbReference type="NCBI Taxonomy" id="9606"/>
    <lineage>
        <taxon>Eukaryota</taxon>
        <taxon>Metazoa</taxon>
        <taxon>Chordata</taxon>
        <taxon>Craniata</taxon>
        <taxon>Vertebrata</taxon>
        <taxon>Euteleostomi</taxon>
        <taxon>Mammalia</taxon>
        <taxon>Eutheria</taxon>
        <taxon>Euarchontoglires</taxon>
        <taxon>Primates</taxon>
        <taxon>Haplorrhini</taxon>
        <taxon>Catarrhini</taxon>
        <taxon>Hominidae</taxon>
        <taxon>Homo</taxon>
    </lineage>
</organism>
<sequence>MPFNCLLIGFCSSFLLLLLPYCPSLVLSGNRSSCWFSEKSQPEVKFKCRIWLLVLILIWRKPAEMLVWLYMVINFYL</sequence>
<feature type="chain" id="PRO_5010977735" evidence="2">
    <location>
        <begin position="29"/>
        <end position="77"/>
    </location>
</feature>
<dbReference type="PeptideAtlas" id="Q9P140"/>
<keyword evidence="1" id="KW-0812">Transmembrane</keyword>
<gene>
    <name evidence="4" type="ORF">hCG_1647905</name>
</gene>
<dbReference type="AlphaFoldDB" id="Q9P140"/>
<dbReference type="EMBL" id="CH471074">
    <property type="protein sequence ID" value="EAW98958.1"/>
    <property type="molecule type" value="Genomic_DNA"/>
</dbReference>
<keyword evidence="1" id="KW-1133">Transmembrane helix</keyword>
<protein>
    <submittedName>
        <fullName evidence="4">HCG1647905</fullName>
    </submittedName>
    <submittedName>
        <fullName evidence="3">PRO2955</fullName>
    </submittedName>
</protein>
<proteinExistence type="evidence at transcript level"/>
<reference evidence="4" key="2">
    <citation type="journal article" date="2001" name="Science">
        <title>The sequence of the human genome.</title>
        <authorList>
            <person name="Venter J.C."/>
            <person name="Adams M.D."/>
            <person name="Myers E.W."/>
            <person name="Li P.W."/>
            <person name="Mural R.J."/>
            <person name="Sutton G.G."/>
            <person name="Smith H.O."/>
            <person name="Yandell M."/>
            <person name="Evans C.A."/>
            <person name="Holt R.A."/>
            <person name="Gocayne J.D."/>
            <person name="Amanatides P."/>
            <person name="Ballew R.M."/>
            <person name="Huson D.H."/>
            <person name="Wortman J.R."/>
            <person name="Zhang Q."/>
            <person name="Kodira C.D."/>
            <person name="Zheng X.H."/>
            <person name="Chen L."/>
            <person name="Skupski M."/>
            <person name="Subramanian G."/>
            <person name="Thomas P.D."/>
            <person name="Zhang J."/>
            <person name="Gabor Miklos G.L."/>
            <person name="Nelson C."/>
            <person name="Broder S."/>
            <person name="Clark A.G."/>
            <person name="Nadeau J."/>
            <person name="McKusick V.A."/>
            <person name="Zinder N."/>
            <person name="Levine A.J."/>
            <person name="Roberts R.J."/>
            <person name="Simon M."/>
            <person name="Slayman C."/>
            <person name="Hunkapiller M."/>
            <person name="Bolanos R."/>
            <person name="Delcher A."/>
            <person name="Dew I."/>
            <person name="Fasulo D."/>
            <person name="Flanigan M."/>
            <person name="Florea L."/>
            <person name="Halpern A."/>
            <person name="Hannenhalli S."/>
            <person name="Kravitz S."/>
            <person name="Levy S."/>
            <person name="Mobarry C."/>
            <person name="Reinert K."/>
            <person name="Remington K."/>
            <person name="Abu-Threideh J."/>
            <person name="Beasley E."/>
            <person name="Biddick K."/>
            <person name="Bonazzi V."/>
            <person name="Brandon R."/>
            <person name="Cargill M."/>
            <person name="Chandramouliswaran I."/>
            <person name="Charlab R."/>
            <person name="Chaturvedi K."/>
            <person name="Deng Z."/>
            <person name="Di Francesco V."/>
            <person name="Dunn P."/>
            <person name="Eilbeck K."/>
            <person name="Evangelista C."/>
            <person name="Gabrielian A.E."/>
            <person name="Gan W."/>
            <person name="Ge W."/>
            <person name="Gong F."/>
            <person name="Gu Z."/>
            <person name="Guan P."/>
            <person name="Heiman T.J."/>
            <person name="Higgins M.E."/>
            <person name="Ji R.R."/>
            <person name="Ke Z."/>
            <person name="Ketchum K.A."/>
            <person name="Lai Z."/>
            <person name="Lei Y."/>
            <person name="Li Z."/>
            <person name="Li J."/>
            <person name="Liang Y."/>
            <person name="Lin X."/>
            <person name="Lu F."/>
            <person name="Merkulov G.V."/>
            <person name="Milshina N."/>
            <person name="Moore H.M."/>
            <person name="Naik A.K."/>
            <person name="Narayan V.A."/>
            <person name="Neelam B."/>
            <person name="Nusskern D."/>
            <person name="Rusch D.B."/>
            <person name="Salzberg S."/>
            <person name="Shao W."/>
            <person name="Shue B."/>
            <person name="Sun J."/>
            <person name="Wang Z."/>
            <person name="Wang A."/>
            <person name="Wang X."/>
            <person name="Wang J."/>
            <person name="Wei M."/>
            <person name="Wides R."/>
            <person name="Xiao C."/>
            <person name="Yan C."/>
            <person name="Yao A."/>
            <person name="Ye J."/>
            <person name="Zhan M."/>
            <person name="Zhang W."/>
            <person name="Zhang H."/>
            <person name="Zhao Q."/>
            <person name="Zheng L."/>
            <person name="Zhong F."/>
            <person name="Zhong W."/>
            <person name="Zhu S."/>
            <person name="Zhao S."/>
            <person name="Gilbert D."/>
            <person name="Baumhueter S."/>
            <person name="Spier G."/>
            <person name="Carter C."/>
            <person name="Cravchik A."/>
            <person name="Woodage T."/>
            <person name="Ali F."/>
            <person name="An H."/>
            <person name="Awe A."/>
            <person name="Baldwin D."/>
            <person name="Baden H."/>
            <person name="Barnstead M."/>
            <person name="Barrow I."/>
            <person name="Beeson K."/>
            <person name="Busam D."/>
            <person name="Carver A."/>
            <person name="Center A."/>
            <person name="Cheng M.L."/>
            <person name="Curry L."/>
            <person name="Danaher S."/>
            <person name="Davenport L."/>
            <person name="Desilets R."/>
            <person name="Dietz S."/>
            <person name="Dodson K."/>
            <person name="Doup L."/>
            <person name="Ferriera S."/>
            <person name="Garg N."/>
            <person name="Gluecksmann A."/>
            <person name="Hart B."/>
            <person name="Haynes J."/>
            <person name="Haynes C."/>
            <person name="Heiner C."/>
            <person name="Hladun S."/>
            <person name="Hostin D."/>
            <person name="Houck J."/>
            <person name="Howland T."/>
            <person name="Ibegwam C."/>
            <person name="Johnson J."/>
            <person name="Kalush F."/>
            <person name="Kline L."/>
            <person name="Koduru S."/>
            <person name="Love A."/>
            <person name="Mann F."/>
            <person name="May D."/>
            <person name="McCawley S."/>
            <person name="McIntosh T."/>
            <person name="McMullen I."/>
            <person name="Moy M."/>
            <person name="Moy L."/>
            <person name="Murphy B."/>
            <person name="Nelson K."/>
            <person name="Pfannkoch C."/>
            <person name="Pratts E."/>
            <person name="Puri V."/>
            <person name="Qureshi H."/>
            <person name="Reardon M."/>
            <person name="Rodriguez R."/>
            <person name="Rogers Y.H."/>
            <person name="Romblad D."/>
            <person name="Ruhfel B."/>
            <person name="Scott R."/>
            <person name="Sitter C."/>
            <person name="Smallwood M."/>
            <person name="Stewart E."/>
            <person name="Strong R."/>
            <person name="Suh E."/>
            <person name="Thomas R."/>
            <person name="Tint N.N."/>
            <person name="Tse S."/>
            <person name="Vech C."/>
            <person name="Wang G."/>
            <person name="Wetter J."/>
            <person name="Williams S."/>
            <person name="Williams M."/>
            <person name="Windsor S."/>
            <person name="Winn-Deen E."/>
            <person name="Wolfe K."/>
            <person name="Zaveri J."/>
            <person name="Zaveri K."/>
            <person name="Abril J.F."/>
            <person name="Guigo R."/>
            <person name="Campbell M.J."/>
            <person name="Sjolander K.V."/>
            <person name="Karlak B."/>
            <person name="Kejariwal A."/>
            <person name="Mi H."/>
            <person name="Lazareva B."/>
            <person name="Hatton T."/>
            <person name="Narechania A."/>
            <person name="Diemer K."/>
            <person name="Muruganujan A."/>
            <person name="Guo N."/>
            <person name="Sato S."/>
            <person name="Bafna V."/>
            <person name="Istrail S."/>
            <person name="Lippert R."/>
            <person name="Schwartz R."/>
            <person name="Walenz B."/>
            <person name="Yooseph S."/>
            <person name="Allen D."/>
            <person name="Basu A."/>
            <person name="Baxendale J."/>
            <person name="Blick L."/>
            <person name="Caminha M."/>
            <person name="Carnes-Stine J."/>
            <person name="Caulk P."/>
            <person name="Chiang Y.H."/>
            <person name="Coyne M."/>
            <person name="Dahlke C."/>
            <person name="Mays A."/>
            <person name="Dombroski M."/>
            <person name="Donnelly M."/>
            <person name="Ely D."/>
            <person name="Esparham S."/>
            <person name="Fosler C."/>
            <person name="Gire H."/>
            <person name="Glanowski S."/>
            <person name="Glasser K."/>
            <person name="Glodek A."/>
            <person name="Gorokhov M."/>
            <person name="Graham K."/>
            <person name="Gropman B."/>
            <person name="Harris M."/>
            <person name="Heil J."/>
            <person name="Henderson S."/>
            <person name="Hoover J."/>
            <person name="Jennings D."/>
            <person name="Jordan C."/>
            <person name="Jordan J."/>
            <person name="Kasha J."/>
            <person name="Kagan L."/>
            <person name="Kraft C."/>
            <person name="Levitsky A."/>
            <person name="Lewis M."/>
            <person name="Liu X."/>
            <person name="Lopez J."/>
            <person name="Ma D."/>
            <person name="Majoros W."/>
            <person name="McDaniel J."/>
            <person name="Murphy S."/>
            <person name="Newman M."/>
            <person name="Nguyen T."/>
            <person name="Nguyen N."/>
            <person name="Nodell M."/>
            <person name="Pan S."/>
            <person name="Peck J."/>
            <person name="Peterson M."/>
            <person name="Rowe W."/>
            <person name="Sanders R."/>
            <person name="Scott J."/>
            <person name="Simpson M."/>
            <person name="Smith T."/>
            <person name="Sprague A."/>
            <person name="Stockwell T."/>
            <person name="Turner R."/>
            <person name="Venter E."/>
            <person name="Wang M."/>
            <person name="Wen M."/>
            <person name="Wu D."/>
            <person name="Wu M."/>
            <person name="Xia A."/>
            <person name="Zandieh A."/>
            <person name="Zhu X."/>
        </authorList>
    </citation>
    <scope>NUCLEOTIDE SEQUENCE</scope>
</reference>
<evidence type="ECO:0000313" key="4">
    <source>
        <dbReference type="EMBL" id="EAW98958.1"/>
    </source>
</evidence>
<feature type="signal peptide" evidence="2">
    <location>
        <begin position="1"/>
        <end position="28"/>
    </location>
</feature>
<evidence type="ECO:0000313" key="3">
    <source>
        <dbReference type="EMBL" id="AAF69662.1"/>
    </source>
</evidence>
<reference evidence="4" key="3">
    <citation type="submission" date="2005-07" db="EMBL/GenBank/DDBJ databases">
        <authorList>
            <person name="Mural R.J."/>
            <person name="Istrail S."/>
            <person name="Sutton G."/>
            <person name="Florea L."/>
            <person name="Halpern A.L."/>
            <person name="Mobarry C.M."/>
            <person name="Lippert R."/>
            <person name="Walenz B."/>
            <person name="Shatkay H."/>
            <person name="Dew I."/>
            <person name="Miller J.R."/>
            <person name="Flanigan M.J."/>
            <person name="Edwards N.J."/>
            <person name="Bolanos R."/>
            <person name="Fasulo D."/>
            <person name="Halldorsson B.V."/>
            <person name="Hannenhalli S."/>
            <person name="Turner R."/>
            <person name="Yooseph S."/>
            <person name="Lu F."/>
            <person name="Nusskern D.R."/>
            <person name="Shue B.C."/>
            <person name="Zheng X.H."/>
            <person name="Zhong F."/>
            <person name="Delcher A.L."/>
            <person name="Huson D.H."/>
            <person name="Kravitz S.A."/>
            <person name="Mouchard L."/>
            <person name="Reinert K."/>
            <person name="Remington K.A."/>
            <person name="Clark A.G."/>
            <person name="Waterman M.S."/>
            <person name="Eichler E.E."/>
            <person name="Adams M.D."/>
            <person name="Hunkapiller M.W."/>
            <person name="Myers E.W."/>
            <person name="Venter J.C."/>
        </authorList>
    </citation>
    <scope>NUCLEOTIDE SEQUENCE</scope>
</reference>
<keyword evidence="2" id="KW-0732">Signal</keyword>
<accession>Q9P140</accession>
<dbReference type="EMBL" id="AF119908">
    <property type="protein sequence ID" value="AAF69662.1"/>
    <property type="molecule type" value="mRNA"/>
</dbReference>
<keyword evidence="1" id="KW-0472">Membrane</keyword>